<sequence>MPHPHHCRRVAYQTSLHKWRTINLVVRLIHQRWLAIFLWTSTCNKTVSSFCCFSLTDYALMAQQRCTQLLIAPYVERCFMIGPVTSVVEQAHEQRCFVHFRCPLPQPCRRVWSSFCVRSEWMVSAVKAARPATPLPHHDNICVAYLLCFSFISTTLCLMKKTCNDVRLAPQ</sequence>
<reference evidence="1" key="1">
    <citation type="journal article" date="2016" name="Gigascience">
        <title>De novo construction of an expanded transcriptome assembly for the western tarnished plant bug, Lygus hesperus.</title>
        <authorList>
            <person name="Tassone E.E."/>
            <person name="Geib S.M."/>
            <person name="Hall B."/>
            <person name="Fabrick J.A."/>
            <person name="Brent C.S."/>
            <person name="Hull J.J."/>
        </authorList>
    </citation>
    <scope>NUCLEOTIDE SEQUENCE</scope>
</reference>
<dbReference type="EMBL" id="GDHC01011778">
    <property type="protein sequence ID" value="JAQ06851.1"/>
    <property type="molecule type" value="Transcribed_RNA"/>
</dbReference>
<evidence type="ECO:0000313" key="1">
    <source>
        <dbReference type="EMBL" id="JAQ06851.1"/>
    </source>
</evidence>
<name>A0A146LFB4_LYGHE</name>
<organism evidence="1">
    <name type="scientific">Lygus hesperus</name>
    <name type="common">Western plant bug</name>
    <dbReference type="NCBI Taxonomy" id="30085"/>
    <lineage>
        <taxon>Eukaryota</taxon>
        <taxon>Metazoa</taxon>
        <taxon>Ecdysozoa</taxon>
        <taxon>Arthropoda</taxon>
        <taxon>Hexapoda</taxon>
        <taxon>Insecta</taxon>
        <taxon>Pterygota</taxon>
        <taxon>Neoptera</taxon>
        <taxon>Paraneoptera</taxon>
        <taxon>Hemiptera</taxon>
        <taxon>Heteroptera</taxon>
        <taxon>Panheteroptera</taxon>
        <taxon>Cimicomorpha</taxon>
        <taxon>Miridae</taxon>
        <taxon>Mirini</taxon>
        <taxon>Lygus</taxon>
    </lineage>
</organism>
<gene>
    <name evidence="1" type="ORF">g.75534</name>
</gene>
<proteinExistence type="predicted"/>
<protein>
    <submittedName>
        <fullName evidence="1">Uncharacterized protein</fullName>
    </submittedName>
</protein>
<dbReference type="AlphaFoldDB" id="A0A146LFB4"/>
<accession>A0A146LFB4</accession>